<dbReference type="Pfam" id="PF17863">
    <property type="entry name" value="AAA_lid_2"/>
    <property type="match status" value="1"/>
</dbReference>
<dbReference type="GO" id="GO:0005524">
    <property type="term" value="F:ATP binding"/>
    <property type="evidence" value="ECO:0007669"/>
    <property type="project" value="UniProtKB-KW"/>
</dbReference>
<feature type="domain" description="AAA+ ATPase" evidence="3">
    <location>
        <begin position="47"/>
        <end position="188"/>
    </location>
</feature>
<dbReference type="Gene3D" id="1.10.8.80">
    <property type="entry name" value="Magnesium chelatase subunit I, C-Terminal domain"/>
    <property type="match status" value="1"/>
</dbReference>
<proteinExistence type="predicted"/>
<sequence length="322" mass="35261">MVHTLEEENDSVDKSISQDIADLKFQLQKLIVGQENALEKTVITLIAGGNVLLEGVPGVAKTLLARSLAASINSSFSRIQFTPDLLPSDITGTVVFNLKSNEFSTVFGPVFHQIILADEINRAPPKVQSALLEAMQEHQVTIQGTTYPLPSPFFVIATENPLESEGTYPLPEAETDRFMTKIVMTLPSIDDEIVIMERFCGERVPQAEPVLSIEKILALQNSVRKIHANAKIHHYIAEIVGATRTASPVITIGASPRASIGLLMCSKAHALLNGRDYVIPEDVIHVSMEVLRHRIRLSFEAQLDGITPDTVIKDILTTVSIP</sequence>
<evidence type="ECO:0000313" key="4">
    <source>
        <dbReference type="EMBL" id="PAV10298.1"/>
    </source>
</evidence>
<dbReference type="FunFam" id="3.40.50.300:FF:000640">
    <property type="entry name" value="MoxR family ATPase"/>
    <property type="match status" value="1"/>
</dbReference>
<dbReference type="PIRSF" id="PIRSF002849">
    <property type="entry name" value="AAA_ATPase_chaperone_MoxR_prd"/>
    <property type="match status" value="1"/>
</dbReference>
<dbReference type="PANTHER" id="PTHR42759:SF1">
    <property type="entry name" value="MAGNESIUM-CHELATASE SUBUNIT CHLD"/>
    <property type="match status" value="1"/>
</dbReference>
<dbReference type="Pfam" id="PF07726">
    <property type="entry name" value="AAA_3"/>
    <property type="match status" value="1"/>
</dbReference>
<dbReference type="SMART" id="SM00382">
    <property type="entry name" value="AAA"/>
    <property type="match status" value="1"/>
</dbReference>
<keyword evidence="2" id="KW-0067">ATP-binding</keyword>
<dbReference type="InterPro" id="IPR011703">
    <property type="entry name" value="ATPase_AAA-3"/>
</dbReference>
<dbReference type="PANTHER" id="PTHR42759">
    <property type="entry name" value="MOXR FAMILY PROTEIN"/>
    <property type="match status" value="1"/>
</dbReference>
<organism evidence="4 5">
    <name type="scientific">Methanocorpusculum parvum</name>
    <dbReference type="NCBI Taxonomy" id="2193"/>
    <lineage>
        <taxon>Archaea</taxon>
        <taxon>Methanobacteriati</taxon>
        <taxon>Methanobacteriota</taxon>
        <taxon>Stenosarchaea group</taxon>
        <taxon>Methanomicrobia</taxon>
        <taxon>Methanomicrobiales</taxon>
        <taxon>Methanocorpusculaceae</taxon>
        <taxon>Methanocorpusculum</taxon>
    </lineage>
</organism>
<accession>A0AAX0QD71</accession>
<keyword evidence="5" id="KW-1185">Reference proteome</keyword>
<protein>
    <submittedName>
        <fullName evidence="4">ATPase</fullName>
    </submittedName>
</protein>
<keyword evidence="1" id="KW-0547">Nucleotide-binding</keyword>
<dbReference type="InterPro" id="IPR050764">
    <property type="entry name" value="CbbQ/NirQ/NorQ/GpvN"/>
</dbReference>
<dbReference type="InterPro" id="IPR041628">
    <property type="entry name" value="ChlI/MoxR_AAA_lid"/>
</dbReference>
<reference evidence="4 5" key="1">
    <citation type="journal article" date="2017" name="BMC Genomics">
        <title>Genomic analysis of methanogenic archaea reveals a shift towards energy conservation.</title>
        <authorList>
            <person name="Gilmore S.P."/>
            <person name="Henske J.K."/>
            <person name="Sexton J.A."/>
            <person name="Solomon K.V."/>
            <person name="Seppala S."/>
            <person name="Yoo J.I."/>
            <person name="Huyett L.M."/>
            <person name="Pressman A."/>
            <person name="Cogan J.Z."/>
            <person name="Kivenson V."/>
            <person name="Peng X."/>
            <person name="Tan Y."/>
            <person name="Valentine D.L."/>
            <person name="O'Malley M.A."/>
        </authorList>
    </citation>
    <scope>NUCLEOTIDE SEQUENCE [LARGE SCALE GENOMIC DNA]</scope>
    <source>
        <strain evidence="4 5">XII</strain>
    </source>
</reference>
<comment type="caution">
    <text evidence="4">The sequence shown here is derived from an EMBL/GenBank/DDBJ whole genome shotgun (WGS) entry which is preliminary data.</text>
</comment>
<evidence type="ECO:0000256" key="1">
    <source>
        <dbReference type="ARBA" id="ARBA00022741"/>
    </source>
</evidence>
<evidence type="ECO:0000256" key="2">
    <source>
        <dbReference type="ARBA" id="ARBA00022840"/>
    </source>
</evidence>
<dbReference type="Gene3D" id="3.40.50.300">
    <property type="entry name" value="P-loop containing nucleotide triphosphate hydrolases"/>
    <property type="match status" value="1"/>
</dbReference>
<gene>
    <name evidence="4" type="ORF">ASJ83_07550</name>
</gene>
<dbReference type="InterPro" id="IPR003593">
    <property type="entry name" value="AAA+_ATPase"/>
</dbReference>
<dbReference type="GO" id="GO:0016887">
    <property type="term" value="F:ATP hydrolysis activity"/>
    <property type="evidence" value="ECO:0007669"/>
    <property type="project" value="InterPro"/>
</dbReference>
<evidence type="ECO:0000313" key="5">
    <source>
        <dbReference type="Proteomes" id="UP000243820"/>
    </source>
</evidence>
<dbReference type="SUPFAM" id="SSF52540">
    <property type="entry name" value="P-loop containing nucleoside triphosphate hydrolases"/>
    <property type="match status" value="1"/>
</dbReference>
<evidence type="ECO:0000259" key="3">
    <source>
        <dbReference type="SMART" id="SM00382"/>
    </source>
</evidence>
<dbReference type="AlphaFoldDB" id="A0AAX0QD71"/>
<name>A0AAX0QD71_9EURY</name>
<dbReference type="InterPro" id="IPR027417">
    <property type="entry name" value="P-loop_NTPase"/>
</dbReference>
<dbReference type="CDD" id="cd00009">
    <property type="entry name" value="AAA"/>
    <property type="match status" value="1"/>
</dbReference>
<dbReference type="Proteomes" id="UP000243820">
    <property type="component" value="Unassembled WGS sequence"/>
</dbReference>
<dbReference type="EMBL" id="LMVO01000001">
    <property type="protein sequence ID" value="PAV10298.1"/>
    <property type="molecule type" value="Genomic_DNA"/>
</dbReference>